<name>A0A4S8M2R3_DENBC</name>
<sequence>IEPVWHELKAGVRALPHRPSTVQELVTAVKQVWEKIETKDVDKYIDRMDEVIEAVLRAKGGHTRF</sequence>
<dbReference type="InterPro" id="IPR036397">
    <property type="entry name" value="RNaseH_sf"/>
</dbReference>
<dbReference type="OrthoDB" id="2417635at2759"/>
<dbReference type="AlphaFoldDB" id="A0A4S8M2R3"/>
<accession>A0A4S8M2R3</accession>
<evidence type="ECO:0000313" key="2">
    <source>
        <dbReference type="Proteomes" id="UP000297245"/>
    </source>
</evidence>
<dbReference type="Proteomes" id="UP000297245">
    <property type="component" value="Unassembled WGS sequence"/>
</dbReference>
<organism evidence="1 2">
    <name type="scientific">Dendrothele bispora (strain CBS 962.96)</name>
    <dbReference type="NCBI Taxonomy" id="1314807"/>
    <lineage>
        <taxon>Eukaryota</taxon>
        <taxon>Fungi</taxon>
        <taxon>Dikarya</taxon>
        <taxon>Basidiomycota</taxon>
        <taxon>Agaricomycotina</taxon>
        <taxon>Agaricomycetes</taxon>
        <taxon>Agaricomycetidae</taxon>
        <taxon>Agaricales</taxon>
        <taxon>Agaricales incertae sedis</taxon>
        <taxon>Dendrothele</taxon>
    </lineage>
</organism>
<keyword evidence="2" id="KW-1185">Reference proteome</keyword>
<dbReference type="GO" id="GO:0003676">
    <property type="term" value="F:nucleic acid binding"/>
    <property type="evidence" value="ECO:0007669"/>
    <property type="project" value="InterPro"/>
</dbReference>
<feature type="non-terminal residue" evidence="1">
    <location>
        <position position="1"/>
    </location>
</feature>
<proteinExistence type="predicted"/>
<dbReference type="Gene3D" id="3.30.420.10">
    <property type="entry name" value="Ribonuclease H-like superfamily/Ribonuclease H"/>
    <property type="match status" value="1"/>
</dbReference>
<evidence type="ECO:0000313" key="1">
    <source>
        <dbReference type="EMBL" id="THU96409.1"/>
    </source>
</evidence>
<dbReference type="EMBL" id="ML179178">
    <property type="protein sequence ID" value="THU96409.1"/>
    <property type="molecule type" value="Genomic_DNA"/>
</dbReference>
<protein>
    <recommendedName>
        <fullName evidence="3">Tc1-like transposase DDE domain-containing protein</fullName>
    </recommendedName>
</protein>
<reference evidence="1 2" key="1">
    <citation type="journal article" date="2019" name="Nat. Ecol. Evol.">
        <title>Megaphylogeny resolves global patterns of mushroom evolution.</title>
        <authorList>
            <person name="Varga T."/>
            <person name="Krizsan K."/>
            <person name="Foldi C."/>
            <person name="Dima B."/>
            <person name="Sanchez-Garcia M."/>
            <person name="Sanchez-Ramirez S."/>
            <person name="Szollosi G.J."/>
            <person name="Szarkandi J.G."/>
            <person name="Papp V."/>
            <person name="Albert L."/>
            <person name="Andreopoulos W."/>
            <person name="Angelini C."/>
            <person name="Antonin V."/>
            <person name="Barry K.W."/>
            <person name="Bougher N.L."/>
            <person name="Buchanan P."/>
            <person name="Buyck B."/>
            <person name="Bense V."/>
            <person name="Catcheside P."/>
            <person name="Chovatia M."/>
            <person name="Cooper J."/>
            <person name="Damon W."/>
            <person name="Desjardin D."/>
            <person name="Finy P."/>
            <person name="Geml J."/>
            <person name="Haridas S."/>
            <person name="Hughes K."/>
            <person name="Justo A."/>
            <person name="Karasinski D."/>
            <person name="Kautmanova I."/>
            <person name="Kiss B."/>
            <person name="Kocsube S."/>
            <person name="Kotiranta H."/>
            <person name="LaButti K.M."/>
            <person name="Lechner B.E."/>
            <person name="Liimatainen K."/>
            <person name="Lipzen A."/>
            <person name="Lukacs Z."/>
            <person name="Mihaltcheva S."/>
            <person name="Morgado L.N."/>
            <person name="Niskanen T."/>
            <person name="Noordeloos M.E."/>
            <person name="Ohm R.A."/>
            <person name="Ortiz-Santana B."/>
            <person name="Ovrebo C."/>
            <person name="Racz N."/>
            <person name="Riley R."/>
            <person name="Savchenko A."/>
            <person name="Shiryaev A."/>
            <person name="Soop K."/>
            <person name="Spirin V."/>
            <person name="Szebenyi C."/>
            <person name="Tomsovsky M."/>
            <person name="Tulloss R.E."/>
            <person name="Uehling J."/>
            <person name="Grigoriev I.V."/>
            <person name="Vagvolgyi C."/>
            <person name="Papp T."/>
            <person name="Martin F.M."/>
            <person name="Miettinen O."/>
            <person name="Hibbett D.S."/>
            <person name="Nagy L.G."/>
        </authorList>
    </citation>
    <scope>NUCLEOTIDE SEQUENCE [LARGE SCALE GENOMIC DNA]</scope>
    <source>
        <strain evidence="1 2">CBS 962.96</strain>
    </source>
</reference>
<evidence type="ECO:0008006" key="3">
    <source>
        <dbReference type="Google" id="ProtNLM"/>
    </source>
</evidence>
<gene>
    <name evidence="1" type="ORF">K435DRAFT_664582</name>
</gene>